<dbReference type="SMART" id="SM00086">
    <property type="entry name" value="PAC"/>
    <property type="match status" value="2"/>
</dbReference>
<dbReference type="PANTHER" id="PTHR44757">
    <property type="entry name" value="DIGUANYLATE CYCLASE DGCP"/>
    <property type="match status" value="1"/>
</dbReference>
<dbReference type="InterPro" id="IPR000014">
    <property type="entry name" value="PAS"/>
</dbReference>
<dbReference type="InterPro" id="IPR052155">
    <property type="entry name" value="Biofilm_reg_signaling"/>
</dbReference>
<dbReference type="InterPro" id="IPR029787">
    <property type="entry name" value="Nucleotide_cyclase"/>
</dbReference>
<dbReference type="PROSITE" id="PS50113">
    <property type="entry name" value="PAC"/>
    <property type="match status" value="1"/>
</dbReference>
<dbReference type="NCBIfam" id="TIGR00254">
    <property type="entry name" value="GGDEF"/>
    <property type="match status" value="1"/>
</dbReference>
<accession>A0ABX8FGH8</accession>
<dbReference type="PROSITE" id="PS50112">
    <property type="entry name" value="PAS"/>
    <property type="match status" value="1"/>
</dbReference>
<dbReference type="InterPro" id="IPR001633">
    <property type="entry name" value="EAL_dom"/>
</dbReference>
<name>A0ABX8FGH8_9BACI</name>
<feature type="domain" description="PAS" evidence="1">
    <location>
        <begin position="151"/>
        <end position="217"/>
    </location>
</feature>
<feature type="domain" description="PAC" evidence="2">
    <location>
        <begin position="93"/>
        <end position="150"/>
    </location>
</feature>
<dbReference type="CDD" id="cd01948">
    <property type="entry name" value="EAL"/>
    <property type="match status" value="1"/>
</dbReference>
<feature type="domain" description="EAL" evidence="3">
    <location>
        <begin position="448"/>
        <end position="700"/>
    </location>
</feature>
<dbReference type="RefSeq" id="WP_180320229.1">
    <property type="nucleotide sequence ID" value="NZ_CP071709.1"/>
</dbReference>
<dbReference type="PROSITE" id="PS50883">
    <property type="entry name" value="EAL"/>
    <property type="match status" value="1"/>
</dbReference>
<keyword evidence="6" id="KW-1185">Reference proteome</keyword>
<dbReference type="Pfam" id="PF00563">
    <property type="entry name" value="EAL"/>
    <property type="match status" value="1"/>
</dbReference>
<dbReference type="Pfam" id="PF08448">
    <property type="entry name" value="PAS_4"/>
    <property type="match status" value="1"/>
</dbReference>
<dbReference type="InterPro" id="IPR013656">
    <property type="entry name" value="PAS_4"/>
</dbReference>
<dbReference type="SMART" id="SM00052">
    <property type="entry name" value="EAL"/>
    <property type="match status" value="1"/>
</dbReference>
<dbReference type="InterPro" id="IPR000700">
    <property type="entry name" value="PAS-assoc_C"/>
</dbReference>
<dbReference type="SMART" id="SM00091">
    <property type="entry name" value="PAS"/>
    <property type="match status" value="1"/>
</dbReference>
<evidence type="ECO:0000313" key="6">
    <source>
        <dbReference type="Proteomes" id="UP000679247"/>
    </source>
</evidence>
<organism evidence="5 6">
    <name type="scientific">Cytobacillus gottheilii</name>
    <dbReference type="NCBI Taxonomy" id="859144"/>
    <lineage>
        <taxon>Bacteria</taxon>
        <taxon>Bacillati</taxon>
        <taxon>Bacillota</taxon>
        <taxon>Bacilli</taxon>
        <taxon>Bacillales</taxon>
        <taxon>Bacillaceae</taxon>
        <taxon>Cytobacillus</taxon>
    </lineage>
</organism>
<dbReference type="InterPro" id="IPR035965">
    <property type="entry name" value="PAS-like_dom_sf"/>
</dbReference>
<dbReference type="SUPFAM" id="SSF55073">
    <property type="entry name" value="Nucleotide cyclase"/>
    <property type="match status" value="1"/>
</dbReference>
<dbReference type="SUPFAM" id="SSF55785">
    <property type="entry name" value="PYP-like sensor domain (PAS domain)"/>
    <property type="match status" value="2"/>
</dbReference>
<dbReference type="Pfam" id="PF13426">
    <property type="entry name" value="PAS_9"/>
    <property type="match status" value="1"/>
</dbReference>
<evidence type="ECO:0000259" key="2">
    <source>
        <dbReference type="PROSITE" id="PS50113"/>
    </source>
</evidence>
<reference evidence="5 6" key="1">
    <citation type="submission" date="2021-03" db="EMBL/GenBank/DDBJ databases">
        <title>The first data on the complete genome of the tetrodotoxin-producing bacterium.</title>
        <authorList>
            <person name="Melnikova D.I."/>
            <person name="Nijland R."/>
            <person name="Magarlamov T.Y."/>
        </authorList>
    </citation>
    <scope>NUCLEOTIDE SEQUENCE [LARGE SCALE GENOMIC DNA]</scope>
    <source>
        <strain evidence="5 6">1839</strain>
    </source>
</reference>
<evidence type="ECO:0000313" key="5">
    <source>
        <dbReference type="EMBL" id="QVY63102.1"/>
    </source>
</evidence>
<dbReference type="InterPro" id="IPR001610">
    <property type="entry name" value="PAC"/>
</dbReference>
<dbReference type="InterPro" id="IPR043128">
    <property type="entry name" value="Rev_trsase/Diguanyl_cyclase"/>
</dbReference>
<dbReference type="Gene3D" id="3.20.20.450">
    <property type="entry name" value="EAL domain"/>
    <property type="match status" value="1"/>
</dbReference>
<dbReference type="CDD" id="cd00130">
    <property type="entry name" value="PAS"/>
    <property type="match status" value="2"/>
</dbReference>
<dbReference type="SMART" id="SM00267">
    <property type="entry name" value="GGDEF"/>
    <property type="match status" value="1"/>
</dbReference>
<dbReference type="InterPro" id="IPR000160">
    <property type="entry name" value="GGDEF_dom"/>
</dbReference>
<dbReference type="InterPro" id="IPR035919">
    <property type="entry name" value="EAL_sf"/>
</dbReference>
<gene>
    <name evidence="5" type="ORF">J1899_08700</name>
</gene>
<dbReference type="CDD" id="cd01949">
    <property type="entry name" value="GGDEF"/>
    <property type="match status" value="1"/>
</dbReference>
<dbReference type="PANTHER" id="PTHR44757:SF2">
    <property type="entry name" value="BIOFILM ARCHITECTURE MAINTENANCE PROTEIN MBAA"/>
    <property type="match status" value="1"/>
</dbReference>
<dbReference type="Pfam" id="PF00990">
    <property type="entry name" value="GGDEF"/>
    <property type="match status" value="1"/>
</dbReference>
<dbReference type="Proteomes" id="UP000679247">
    <property type="component" value="Chromosome"/>
</dbReference>
<evidence type="ECO:0000259" key="3">
    <source>
        <dbReference type="PROSITE" id="PS50883"/>
    </source>
</evidence>
<dbReference type="PROSITE" id="PS50887">
    <property type="entry name" value="GGDEF"/>
    <property type="match status" value="1"/>
</dbReference>
<dbReference type="SUPFAM" id="SSF141868">
    <property type="entry name" value="EAL domain-like"/>
    <property type="match status" value="1"/>
</dbReference>
<sequence>MEHYKNMLARELDKEKTSEKLEKIIYEIIFYYINDMVFIMKADENYGFTYLFANEPAMRHAKLSEQYIGKTFEEVMPAKEAKILQMNYKKAAMHKETMVFTDEVDLADGSKVIGESILTPVMDEEGIVKYVVSVTRDITISLLEKNQLIESEQRARSIVDHNLDGVITLDMSGKIIDLNPAGKMITGYSNEQFISTFIADYIYEDDDCHFQQVLSKTKTGIASETIDCRFVHQKGEVVDVHLKMLPIVINQEVSGIYAIIRDLSQLTKNAEMIANMSFYDQLTGLPNRRALLNGLDKHLETEIAQKSETALLYIDLDRFKFINDSFGHLVGDEILKKVAERLCQFEYRDYSVYRQGGDEFILLLPNTSKKDANKFAQKILDSFKKSFYFDSSEYYITPSIGISLYPADGKDAESLIKAADEALFRVKEKGKAHFQFYQGRMDTIHRNVVELETHLRKALENEELTLYYQPQLELATNEIVSFEALLRWHSKEFGLISPAEFIPLAEDTGLILPIGQWVIDTACSQIKQWSEQFNREFRIAVNISPRQFQDQNLVDTIRHAITKYNIAPDLLEVEITEGTMQDTAAAIPILKKMKKLGIMVSVDDFGTGYSSLSYLKQFPIDVLKIDQSFVKDVMTNNKDAAITTTIIHLAKSLGMDVIAEGVESKEQAQFLLEADCAYVQGYYYYRPLPANEIENIMMNR</sequence>
<evidence type="ECO:0000259" key="4">
    <source>
        <dbReference type="PROSITE" id="PS50887"/>
    </source>
</evidence>
<evidence type="ECO:0000259" key="1">
    <source>
        <dbReference type="PROSITE" id="PS50112"/>
    </source>
</evidence>
<proteinExistence type="predicted"/>
<dbReference type="NCBIfam" id="TIGR00229">
    <property type="entry name" value="sensory_box"/>
    <property type="match status" value="2"/>
</dbReference>
<feature type="domain" description="GGDEF" evidence="4">
    <location>
        <begin position="307"/>
        <end position="439"/>
    </location>
</feature>
<dbReference type="Gene3D" id="3.30.450.20">
    <property type="entry name" value="PAS domain"/>
    <property type="match status" value="2"/>
</dbReference>
<protein>
    <submittedName>
        <fullName evidence="5">EAL domain-containing protein</fullName>
    </submittedName>
</protein>
<dbReference type="EMBL" id="CP071709">
    <property type="protein sequence ID" value="QVY63102.1"/>
    <property type="molecule type" value="Genomic_DNA"/>
</dbReference>
<dbReference type="Gene3D" id="3.30.70.270">
    <property type="match status" value="1"/>
</dbReference>